<gene>
    <name evidence="2" type="ORF">RMCC_3426</name>
</gene>
<organism evidence="2 3">
    <name type="scientific">Mycolicibacterium canariasense</name>
    <name type="common">Mycobacterium canariasense</name>
    <dbReference type="NCBI Taxonomy" id="228230"/>
    <lineage>
        <taxon>Bacteria</taxon>
        <taxon>Bacillati</taxon>
        <taxon>Actinomycetota</taxon>
        <taxon>Actinomycetes</taxon>
        <taxon>Mycobacteriales</taxon>
        <taxon>Mycobacteriaceae</taxon>
        <taxon>Mycolicibacterium</taxon>
    </lineage>
</organism>
<keyword evidence="3" id="KW-1185">Reference proteome</keyword>
<keyword evidence="1" id="KW-0812">Transmembrane</keyword>
<reference evidence="3" key="1">
    <citation type="journal article" date="2016" name="Genome Announc.">
        <title>Draft Genome Sequences of Five Rapidly Growing Mycobacterium Species, M. thermoresistibile, M. fortuitum subsp. acetamidolyticum, M. canariasense, M. brisbanense, and M. novocastrense.</title>
        <authorList>
            <person name="Katahira K."/>
            <person name="Ogura Y."/>
            <person name="Gotoh Y."/>
            <person name="Hayashi T."/>
        </authorList>
    </citation>
    <scope>NUCLEOTIDE SEQUENCE [LARGE SCALE GENOMIC DNA]</scope>
    <source>
        <strain evidence="3">JCM15298</strain>
    </source>
</reference>
<evidence type="ECO:0000256" key="1">
    <source>
        <dbReference type="SAM" id="Phobius"/>
    </source>
</evidence>
<dbReference type="GO" id="GO:0006508">
    <property type="term" value="P:proteolysis"/>
    <property type="evidence" value="ECO:0007669"/>
    <property type="project" value="UniProtKB-KW"/>
</dbReference>
<keyword evidence="2" id="KW-0645">Protease</keyword>
<accession>A0A100WE42</accession>
<dbReference type="AlphaFoldDB" id="A0A100WE42"/>
<comment type="caution">
    <text evidence="2">The sequence shown here is derived from an EMBL/GenBank/DDBJ whole genome shotgun (WGS) entry which is preliminary data.</text>
</comment>
<reference evidence="3" key="2">
    <citation type="submission" date="2016-02" db="EMBL/GenBank/DDBJ databases">
        <title>Draft genome sequence of five rapidly growing Mycobacterium species.</title>
        <authorList>
            <person name="Katahira K."/>
            <person name="Gotou Y."/>
            <person name="Iida K."/>
            <person name="Ogura Y."/>
            <person name="Hayashi T."/>
        </authorList>
    </citation>
    <scope>NUCLEOTIDE SEQUENCE [LARGE SCALE GENOMIC DNA]</scope>
    <source>
        <strain evidence="3">JCM15298</strain>
    </source>
</reference>
<feature type="transmembrane region" description="Helical" evidence="1">
    <location>
        <begin position="39"/>
        <end position="62"/>
    </location>
</feature>
<name>A0A100WE42_MYCCR</name>
<keyword evidence="1" id="KW-0472">Membrane</keyword>
<proteinExistence type="predicted"/>
<evidence type="ECO:0000313" key="3">
    <source>
        <dbReference type="Proteomes" id="UP000069443"/>
    </source>
</evidence>
<evidence type="ECO:0000313" key="2">
    <source>
        <dbReference type="EMBL" id="GAS96460.1"/>
    </source>
</evidence>
<dbReference type="GO" id="GO:0008233">
    <property type="term" value="F:peptidase activity"/>
    <property type="evidence" value="ECO:0007669"/>
    <property type="project" value="UniProtKB-KW"/>
</dbReference>
<sequence length="63" mass="6204">MLSPLGIAGDCVQLRLARLSGQRSPRARGCAASAAGGTAALLAVTAVIVVAVLTTALALCTVR</sequence>
<dbReference type="Proteomes" id="UP000069443">
    <property type="component" value="Unassembled WGS sequence"/>
</dbReference>
<protein>
    <submittedName>
        <fullName evidence="2">Zn-dependent protease with chaperone function</fullName>
    </submittedName>
</protein>
<keyword evidence="2" id="KW-0378">Hydrolase</keyword>
<dbReference type="EMBL" id="BCSY01000051">
    <property type="protein sequence ID" value="GAS96460.1"/>
    <property type="molecule type" value="Genomic_DNA"/>
</dbReference>
<keyword evidence="1" id="KW-1133">Transmembrane helix</keyword>